<evidence type="ECO:0000313" key="4">
    <source>
        <dbReference type="EnsemblMetazoa" id="XP_024086435.1"/>
    </source>
</evidence>
<feature type="transmembrane region" description="Helical" evidence="2">
    <location>
        <begin position="484"/>
        <end position="508"/>
    </location>
</feature>
<feature type="compositionally biased region" description="Low complexity" evidence="1">
    <location>
        <begin position="165"/>
        <end position="178"/>
    </location>
</feature>
<feature type="region of interest" description="Disordered" evidence="1">
    <location>
        <begin position="42"/>
        <end position="87"/>
    </location>
</feature>
<dbReference type="RefSeq" id="XP_024086436.1">
    <property type="nucleotide sequence ID" value="XM_024230668.1"/>
</dbReference>
<accession>A0A8I6STT5</accession>
<feature type="signal peptide" evidence="3">
    <location>
        <begin position="1"/>
        <end position="15"/>
    </location>
</feature>
<feature type="region of interest" description="Disordered" evidence="1">
    <location>
        <begin position="159"/>
        <end position="188"/>
    </location>
</feature>
<sequence>MEMIILLAVLSLVLGTLPRPSALPMTDYSQLNHDEPTHWTKAATTHAPSTSSQWNTKKQTSATFEPSGAKPSAATSPQQLDSTANDNNTKESQLITLSLQDQSELTTRSFFSTNDPLSIYPNENETTTDTDFGFDRFNYSSTDKNASKTELNLAKSVTKLEQDVTSESTTEPTTSTSENYDENDEKSTNLDHYYRYDLVEDLRKLFTNDNDMGEKQDLTDADLDKALNSFKKPDDTDSMDDSKNQIMHKFDYNNQDGFESDQEEEEMRKDDVKPKSVYDVLAMPTLSEIDESYDADTPFKKWDRDSEEQEKLLENIVFQANNDTFDQMEIGKTESSSDEQTGGGRWFLLLLAGNSTIVRLRQKDFAKYLKLNLAARLSLEYDEVKLNKVVLAPPRLMVNVSVVPSGMGNLDEEFDLNERLFGEEEAPLHKLAETNATLLELSGEEYHVVRFLSLRSQQPLALDEVASETSVVVSDHHGDIERAVYIWIGTICIFLLIPLIVALCRLYLLPMKIKWPWKRDKPLFTAPWALPRHQRMEEPPAPIGGPLKVIYSGAFVDRNGPPSGSWIEDNYQSSSILHDEPNLENPVYGFGALDKSTVREICDPSVLESPRFNIDSKLRILGCRPNHLLIPHTPIKRADQKSNLDVRIPKGLDNPNYQT</sequence>
<feature type="region of interest" description="Disordered" evidence="1">
    <location>
        <begin position="112"/>
        <end position="131"/>
    </location>
</feature>
<feature type="compositionally biased region" description="Low complexity" evidence="1">
    <location>
        <begin position="122"/>
        <end position="131"/>
    </location>
</feature>
<name>A0A8I6STT5_CIMLE</name>
<keyword evidence="2" id="KW-0812">Transmembrane</keyword>
<dbReference type="EnsemblMetazoa" id="XM_024230667.1">
    <property type="protein sequence ID" value="XP_024086435.1"/>
    <property type="gene ID" value="LOC106667697"/>
</dbReference>
<keyword evidence="2" id="KW-0472">Membrane</keyword>
<evidence type="ECO:0000256" key="1">
    <source>
        <dbReference type="SAM" id="MobiDB-lite"/>
    </source>
</evidence>
<keyword evidence="5" id="KW-1185">Reference proteome</keyword>
<feature type="chain" id="PRO_5036432545" evidence="3">
    <location>
        <begin position="16"/>
        <end position="659"/>
    </location>
</feature>
<keyword evidence="2" id="KW-1133">Transmembrane helix</keyword>
<feature type="compositionally biased region" description="Polar residues" evidence="1">
    <location>
        <begin position="73"/>
        <end position="87"/>
    </location>
</feature>
<dbReference type="RefSeq" id="XP_024086435.1">
    <property type="nucleotide sequence ID" value="XM_024230667.1"/>
</dbReference>
<dbReference type="EnsemblMetazoa" id="XM_024230668.1">
    <property type="protein sequence ID" value="XP_024086436.1"/>
    <property type="gene ID" value="LOC106667697"/>
</dbReference>
<dbReference type="OrthoDB" id="8197805at2759"/>
<organism evidence="4 5">
    <name type="scientific">Cimex lectularius</name>
    <name type="common">Bed bug</name>
    <name type="synonym">Acanthia lectularia</name>
    <dbReference type="NCBI Taxonomy" id="79782"/>
    <lineage>
        <taxon>Eukaryota</taxon>
        <taxon>Metazoa</taxon>
        <taxon>Ecdysozoa</taxon>
        <taxon>Arthropoda</taxon>
        <taxon>Hexapoda</taxon>
        <taxon>Insecta</taxon>
        <taxon>Pterygota</taxon>
        <taxon>Neoptera</taxon>
        <taxon>Paraneoptera</taxon>
        <taxon>Hemiptera</taxon>
        <taxon>Heteroptera</taxon>
        <taxon>Panheteroptera</taxon>
        <taxon>Cimicomorpha</taxon>
        <taxon>Cimicidae</taxon>
        <taxon>Cimex</taxon>
    </lineage>
</organism>
<feature type="compositionally biased region" description="Polar residues" evidence="1">
    <location>
        <begin position="42"/>
        <end position="64"/>
    </location>
</feature>
<dbReference type="AlphaFoldDB" id="A0A8I6STT5"/>
<proteinExistence type="predicted"/>
<evidence type="ECO:0000256" key="3">
    <source>
        <dbReference type="SAM" id="SignalP"/>
    </source>
</evidence>
<dbReference type="GeneID" id="106667697"/>
<dbReference type="Proteomes" id="UP000494040">
    <property type="component" value="Unassembled WGS sequence"/>
</dbReference>
<evidence type="ECO:0000256" key="2">
    <source>
        <dbReference type="SAM" id="Phobius"/>
    </source>
</evidence>
<protein>
    <submittedName>
        <fullName evidence="4">Uncharacterized protein</fullName>
    </submittedName>
</protein>
<dbReference type="KEGG" id="clec:106667697"/>
<reference evidence="4" key="1">
    <citation type="submission" date="2022-01" db="UniProtKB">
        <authorList>
            <consortium name="EnsemblMetazoa"/>
        </authorList>
    </citation>
    <scope>IDENTIFICATION</scope>
</reference>
<keyword evidence="3" id="KW-0732">Signal</keyword>
<evidence type="ECO:0000313" key="5">
    <source>
        <dbReference type="Proteomes" id="UP000494040"/>
    </source>
</evidence>